<dbReference type="InterPro" id="IPR033932">
    <property type="entry name" value="YtcJ-like"/>
</dbReference>
<keyword evidence="2" id="KW-0378">Hydrolase</keyword>
<dbReference type="GO" id="GO:0016810">
    <property type="term" value="F:hydrolase activity, acting on carbon-nitrogen (but not peptide) bonds"/>
    <property type="evidence" value="ECO:0007669"/>
    <property type="project" value="InterPro"/>
</dbReference>
<dbReference type="InterPro" id="IPR013108">
    <property type="entry name" value="Amidohydro_3"/>
</dbReference>
<reference evidence="2 3" key="1">
    <citation type="submission" date="2018-10" db="EMBL/GenBank/DDBJ databases">
        <title>Phylogenomics of Brevibacillus.</title>
        <authorList>
            <person name="Dunlap C."/>
        </authorList>
    </citation>
    <scope>NUCLEOTIDE SEQUENCE [LARGE SCALE GENOMIC DNA]</scope>
    <source>
        <strain evidence="2 3">JCM 15716</strain>
    </source>
</reference>
<dbReference type="RefSeq" id="WP_122917947.1">
    <property type="nucleotide sequence ID" value="NZ_RHHQ01000008.1"/>
</dbReference>
<gene>
    <name evidence="2" type="ORF">EDM56_10975</name>
</gene>
<proteinExistence type="predicted"/>
<sequence>MKEKADVVLSSHAVFTGLLDEPHPASIAIKGNKIVAIGSEEQILPYIGGQTKVYEFGNQLIMPGFHDFHLHMMFAGLTLDSVNLHAARSEEEAAQMVYEYAESRPDEQWIIGMQWDFSFWENKRLPRRETLDRLLPDRPVILFHTDGHIAWVNNKALEMADIDESTPAPSYGSLEKGENGELTGVLYENAIALITDKAYKFSRYKKLQIIATFFRLASSMGITSIHDMYAPFDETLQDPGLLKELDETDSLPLRIYLTCAFQGNLESARNMQREYRSDKLRFAGLKGFIDGVVMGYTAYMLEPYTDHPETRGEPSFELETLKQWVVEADRAGYSIRFHAIGDAAVRLALDAFEEARKTNGDKDTRHAIEHIEVIHPDDIARFHKCKVIASMQPSHLAMCEREAFTARIGKDRAEHVFPINRLKVTDATLAFGTDFPIAASLNPLLQIYSAVTRIDNSGQPDRVWNPEDRITLAEALRAYTYGPAYGSFRERELGTLEEGKLADLVVLDRNLFDGPTEELLHAKVGLTMVDGRIEYEG</sequence>
<dbReference type="EMBL" id="RHHQ01000008">
    <property type="protein sequence ID" value="RNB89693.1"/>
    <property type="molecule type" value="Genomic_DNA"/>
</dbReference>
<organism evidence="2 3">
    <name type="scientific">Brevibacillus fluminis</name>
    <dbReference type="NCBI Taxonomy" id="511487"/>
    <lineage>
        <taxon>Bacteria</taxon>
        <taxon>Bacillati</taxon>
        <taxon>Bacillota</taxon>
        <taxon>Bacilli</taxon>
        <taxon>Bacillales</taxon>
        <taxon>Paenibacillaceae</taxon>
        <taxon>Brevibacillus</taxon>
    </lineage>
</organism>
<accession>A0A3M8DNN0</accession>
<dbReference type="Pfam" id="PF07969">
    <property type="entry name" value="Amidohydro_3"/>
    <property type="match status" value="1"/>
</dbReference>
<dbReference type="PANTHER" id="PTHR22642:SF2">
    <property type="entry name" value="PROTEIN LONG AFTER FAR-RED 3"/>
    <property type="match status" value="1"/>
</dbReference>
<dbReference type="AlphaFoldDB" id="A0A3M8DNN0"/>
<dbReference type="InterPro" id="IPR011059">
    <property type="entry name" value="Metal-dep_hydrolase_composite"/>
</dbReference>
<dbReference type="SUPFAM" id="SSF51338">
    <property type="entry name" value="Composite domain of metallo-dependent hydrolases"/>
    <property type="match status" value="1"/>
</dbReference>
<dbReference type="Gene3D" id="3.20.20.140">
    <property type="entry name" value="Metal-dependent hydrolases"/>
    <property type="match status" value="1"/>
</dbReference>
<keyword evidence="3" id="KW-1185">Reference proteome</keyword>
<evidence type="ECO:0000313" key="2">
    <source>
        <dbReference type="EMBL" id="RNB89693.1"/>
    </source>
</evidence>
<dbReference type="InterPro" id="IPR032466">
    <property type="entry name" value="Metal_Hydrolase"/>
</dbReference>
<dbReference type="OrthoDB" id="9767366at2"/>
<evidence type="ECO:0000259" key="1">
    <source>
        <dbReference type="Pfam" id="PF07969"/>
    </source>
</evidence>
<feature type="domain" description="Amidohydrolase 3" evidence="1">
    <location>
        <begin position="58"/>
        <end position="533"/>
    </location>
</feature>
<dbReference type="Proteomes" id="UP000271031">
    <property type="component" value="Unassembled WGS sequence"/>
</dbReference>
<dbReference type="CDD" id="cd01300">
    <property type="entry name" value="YtcJ_like"/>
    <property type="match status" value="1"/>
</dbReference>
<evidence type="ECO:0000313" key="3">
    <source>
        <dbReference type="Proteomes" id="UP000271031"/>
    </source>
</evidence>
<dbReference type="Gene3D" id="3.10.310.70">
    <property type="match status" value="1"/>
</dbReference>
<protein>
    <submittedName>
        <fullName evidence="2">Amidohydrolase</fullName>
    </submittedName>
</protein>
<comment type="caution">
    <text evidence="2">The sequence shown here is derived from an EMBL/GenBank/DDBJ whole genome shotgun (WGS) entry which is preliminary data.</text>
</comment>
<dbReference type="Gene3D" id="2.30.40.10">
    <property type="entry name" value="Urease, subunit C, domain 1"/>
    <property type="match status" value="1"/>
</dbReference>
<name>A0A3M8DNN0_9BACL</name>
<dbReference type="SUPFAM" id="SSF51556">
    <property type="entry name" value="Metallo-dependent hydrolases"/>
    <property type="match status" value="1"/>
</dbReference>
<dbReference type="PANTHER" id="PTHR22642">
    <property type="entry name" value="IMIDAZOLONEPROPIONASE"/>
    <property type="match status" value="1"/>
</dbReference>